<dbReference type="Proteomes" id="UP000241444">
    <property type="component" value="Unassembled WGS sequence"/>
</dbReference>
<dbReference type="RefSeq" id="WP_106709393.1">
    <property type="nucleotide sequence ID" value="NZ_PGGO01000001.1"/>
</dbReference>
<comment type="similarity">
    <text evidence="2">Belongs to the UPF0194 family.</text>
</comment>
<keyword evidence="3" id="KW-0732">Signal</keyword>
<feature type="domain" description="YbhG-like alpha-helical hairpin" evidence="8">
    <location>
        <begin position="76"/>
        <end position="204"/>
    </location>
</feature>
<sequence length="347" mass="37634">MSKPFRIFILLLVLAAIGGGAWWYTHRPAGDGDLTLYGNVDFRQASLAFNGSERIAGVLVEEGDIVKKGQVLARLDTSRLAPQVREADATVASQRAMVLKLRNGSRPEEITQARANLASAKADAANANIQLERRVALTVNSTISKQELDTTKAAAAMADAKVEMAQSELELAIAGPRAEELLQAEAQLRGSEAQLELIRQQLADAELVAPFDAVIRSRLMEPGEMAAPTKPVFSLATIGTKWVRAYVSETNLGHVRPGMRAKVTTDSFPDRRLNGWIGFISPVAEFTPKTVETPELRTSLVYEVRVFVEDPDDMLRLGMPSTVTLLPDAAPKPLPQNGKSVDAKAKP</sequence>
<dbReference type="InterPro" id="IPR059052">
    <property type="entry name" value="HH_YbhG-like"/>
</dbReference>
<dbReference type="InterPro" id="IPR058792">
    <property type="entry name" value="Beta-barrel_RND_2"/>
</dbReference>
<proteinExistence type="inferred from homology"/>
<accession>A0A2P7BWZ5</accession>
<evidence type="ECO:0000259" key="8">
    <source>
        <dbReference type="Pfam" id="PF25881"/>
    </source>
</evidence>
<evidence type="ECO:0000256" key="1">
    <source>
        <dbReference type="ARBA" id="ARBA00004418"/>
    </source>
</evidence>
<gene>
    <name evidence="10" type="ORF">CU102_00100</name>
</gene>
<organism evidence="10 11">
    <name type="scientific">Phyllobacterium brassicacearum</name>
    <dbReference type="NCBI Taxonomy" id="314235"/>
    <lineage>
        <taxon>Bacteria</taxon>
        <taxon>Pseudomonadati</taxon>
        <taxon>Pseudomonadota</taxon>
        <taxon>Alphaproteobacteria</taxon>
        <taxon>Hyphomicrobiales</taxon>
        <taxon>Phyllobacteriaceae</taxon>
        <taxon>Phyllobacterium</taxon>
    </lineage>
</organism>
<evidence type="ECO:0000259" key="9">
    <source>
        <dbReference type="Pfam" id="PF25954"/>
    </source>
</evidence>
<feature type="coiled-coil region" evidence="6">
    <location>
        <begin position="181"/>
        <end position="208"/>
    </location>
</feature>
<keyword evidence="4" id="KW-0574">Periplasm</keyword>
<dbReference type="AlphaFoldDB" id="A0A2P7BWZ5"/>
<reference evidence="11" key="1">
    <citation type="submission" date="2017-11" db="EMBL/GenBank/DDBJ databases">
        <authorList>
            <person name="Kuznetsova I."/>
            <person name="Sazanova A."/>
            <person name="Chirak E."/>
            <person name="Safronova V."/>
            <person name="Willems A."/>
        </authorList>
    </citation>
    <scope>NUCLEOTIDE SEQUENCE [LARGE SCALE GENOMIC DNA]</scope>
    <source>
        <strain evidence="11">STM 196</strain>
    </source>
</reference>
<dbReference type="EMBL" id="PGGO01000001">
    <property type="protein sequence ID" value="PSH70978.1"/>
    <property type="molecule type" value="Genomic_DNA"/>
</dbReference>
<protein>
    <submittedName>
        <fullName evidence="10">Uncharacterized protein</fullName>
    </submittedName>
</protein>
<evidence type="ECO:0000256" key="3">
    <source>
        <dbReference type="ARBA" id="ARBA00022729"/>
    </source>
</evidence>
<dbReference type="Pfam" id="PF25954">
    <property type="entry name" value="Beta-barrel_RND_2"/>
    <property type="match status" value="1"/>
</dbReference>
<dbReference type="InterPro" id="IPR050465">
    <property type="entry name" value="UPF0194_transport"/>
</dbReference>
<evidence type="ECO:0000256" key="6">
    <source>
        <dbReference type="SAM" id="Coils"/>
    </source>
</evidence>
<dbReference type="Pfam" id="PF25881">
    <property type="entry name" value="HH_YBHG"/>
    <property type="match status" value="1"/>
</dbReference>
<dbReference type="OrthoDB" id="9813967at2"/>
<evidence type="ECO:0000256" key="2">
    <source>
        <dbReference type="ARBA" id="ARBA00010602"/>
    </source>
</evidence>
<dbReference type="PANTHER" id="PTHR32347">
    <property type="entry name" value="EFFLUX SYSTEM COMPONENT YKNX-RELATED"/>
    <property type="match status" value="1"/>
</dbReference>
<evidence type="ECO:0000256" key="5">
    <source>
        <dbReference type="ARBA" id="ARBA00023054"/>
    </source>
</evidence>
<feature type="region of interest" description="Disordered" evidence="7">
    <location>
        <begin position="327"/>
        <end position="347"/>
    </location>
</feature>
<keyword evidence="11" id="KW-1185">Reference proteome</keyword>
<dbReference type="GO" id="GO:0042597">
    <property type="term" value="C:periplasmic space"/>
    <property type="evidence" value="ECO:0007669"/>
    <property type="project" value="UniProtKB-SubCell"/>
</dbReference>
<evidence type="ECO:0000313" key="10">
    <source>
        <dbReference type="EMBL" id="PSH70978.1"/>
    </source>
</evidence>
<evidence type="ECO:0000256" key="7">
    <source>
        <dbReference type="SAM" id="MobiDB-lite"/>
    </source>
</evidence>
<comment type="subcellular location">
    <subcellularLocation>
        <location evidence="1">Periplasm</location>
    </subcellularLocation>
</comment>
<dbReference type="Gene3D" id="1.10.287.470">
    <property type="entry name" value="Helix hairpin bin"/>
    <property type="match status" value="1"/>
</dbReference>
<evidence type="ECO:0000313" key="11">
    <source>
        <dbReference type="Proteomes" id="UP000241444"/>
    </source>
</evidence>
<dbReference type="Gene3D" id="2.40.50.100">
    <property type="match status" value="1"/>
</dbReference>
<dbReference type="SUPFAM" id="SSF111369">
    <property type="entry name" value="HlyD-like secretion proteins"/>
    <property type="match status" value="2"/>
</dbReference>
<dbReference type="Gene3D" id="2.40.30.170">
    <property type="match status" value="1"/>
</dbReference>
<name>A0A2P7BWZ5_9HYPH</name>
<evidence type="ECO:0000256" key="4">
    <source>
        <dbReference type="ARBA" id="ARBA00022764"/>
    </source>
</evidence>
<dbReference type="PANTHER" id="PTHR32347:SF29">
    <property type="entry name" value="UPF0194 MEMBRANE PROTEIN YBHG"/>
    <property type="match status" value="1"/>
</dbReference>
<comment type="caution">
    <text evidence="10">The sequence shown here is derived from an EMBL/GenBank/DDBJ whole genome shotgun (WGS) entry which is preliminary data.</text>
</comment>
<feature type="domain" description="CusB-like beta-barrel" evidence="9">
    <location>
        <begin position="242"/>
        <end position="325"/>
    </location>
</feature>
<keyword evidence="5 6" id="KW-0175">Coiled coil</keyword>